<dbReference type="PANTHER" id="PTHR21349">
    <property type="entry name" value="50S RIBOSOMAL PROTEIN L21"/>
    <property type="match status" value="1"/>
</dbReference>
<evidence type="ECO:0000256" key="2">
    <source>
        <dbReference type="ARBA" id="ARBA00022980"/>
    </source>
</evidence>
<comment type="caution">
    <text evidence="6">The sequence shown here is derived from an EMBL/GenBank/DDBJ whole genome shotgun (WGS) entry which is preliminary data.</text>
</comment>
<comment type="function">
    <text evidence="4 5">This protein binds to 23S rRNA in the presence of protein L20.</text>
</comment>
<evidence type="ECO:0000256" key="1">
    <source>
        <dbReference type="ARBA" id="ARBA00008563"/>
    </source>
</evidence>
<dbReference type="NCBIfam" id="TIGR00061">
    <property type="entry name" value="L21"/>
    <property type="match status" value="1"/>
</dbReference>
<protein>
    <recommendedName>
        <fullName evidence="4">Large ribosomal subunit protein bL21</fullName>
    </recommendedName>
</protein>
<dbReference type="Pfam" id="PF00829">
    <property type="entry name" value="Ribosomal_L21p"/>
    <property type="match status" value="1"/>
</dbReference>
<organism evidence="6 7">
    <name type="scientific">candidate division WWE3 bacterium CG08_land_8_20_14_0_20_41_10</name>
    <dbReference type="NCBI Taxonomy" id="1975085"/>
    <lineage>
        <taxon>Bacteria</taxon>
        <taxon>Katanobacteria</taxon>
    </lineage>
</organism>
<dbReference type="PANTHER" id="PTHR21349:SF0">
    <property type="entry name" value="LARGE RIBOSOMAL SUBUNIT PROTEIN BL21M"/>
    <property type="match status" value="1"/>
</dbReference>
<dbReference type="InterPro" id="IPR028909">
    <property type="entry name" value="bL21-like"/>
</dbReference>
<dbReference type="GO" id="GO:0003735">
    <property type="term" value="F:structural constituent of ribosome"/>
    <property type="evidence" value="ECO:0007669"/>
    <property type="project" value="InterPro"/>
</dbReference>
<name>A0A2H0XEL9_UNCKA</name>
<evidence type="ECO:0000256" key="4">
    <source>
        <dbReference type="HAMAP-Rule" id="MF_01363"/>
    </source>
</evidence>
<dbReference type="SUPFAM" id="SSF141091">
    <property type="entry name" value="L21p-like"/>
    <property type="match status" value="1"/>
</dbReference>
<keyword evidence="4 5" id="KW-0699">rRNA-binding</keyword>
<dbReference type="InterPro" id="IPR001787">
    <property type="entry name" value="Ribosomal_bL21"/>
</dbReference>
<evidence type="ECO:0000313" key="6">
    <source>
        <dbReference type="EMBL" id="PIS22599.1"/>
    </source>
</evidence>
<evidence type="ECO:0000313" key="7">
    <source>
        <dbReference type="Proteomes" id="UP000231252"/>
    </source>
</evidence>
<dbReference type="HAMAP" id="MF_01363">
    <property type="entry name" value="Ribosomal_bL21"/>
    <property type="match status" value="1"/>
</dbReference>
<accession>A0A2H0XEL9</accession>
<comment type="subunit">
    <text evidence="4">Part of the 50S ribosomal subunit. Contacts protein L20.</text>
</comment>
<gene>
    <name evidence="4 6" type="primary">rplU</name>
    <name evidence="6" type="ORF">COT50_01090</name>
</gene>
<comment type="similarity">
    <text evidence="1 4 5">Belongs to the bacterial ribosomal protein bL21 family.</text>
</comment>
<dbReference type="GO" id="GO:0005840">
    <property type="term" value="C:ribosome"/>
    <property type="evidence" value="ECO:0007669"/>
    <property type="project" value="UniProtKB-KW"/>
</dbReference>
<keyword evidence="2 4" id="KW-0689">Ribosomal protein</keyword>
<dbReference type="InterPro" id="IPR036164">
    <property type="entry name" value="bL21-like_sf"/>
</dbReference>
<dbReference type="GO" id="GO:0005737">
    <property type="term" value="C:cytoplasm"/>
    <property type="evidence" value="ECO:0007669"/>
    <property type="project" value="UniProtKB-ARBA"/>
</dbReference>
<proteinExistence type="inferred from homology"/>
<dbReference type="GO" id="GO:1990904">
    <property type="term" value="C:ribonucleoprotein complex"/>
    <property type="evidence" value="ECO:0007669"/>
    <property type="project" value="UniProtKB-KW"/>
</dbReference>
<dbReference type="Proteomes" id="UP000231252">
    <property type="component" value="Unassembled WGS sequence"/>
</dbReference>
<keyword evidence="3 4" id="KW-0687">Ribonucleoprotein</keyword>
<dbReference type="AlphaFoldDB" id="A0A2H0XEL9"/>
<evidence type="ECO:0000256" key="3">
    <source>
        <dbReference type="ARBA" id="ARBA00023274"/>
    </source>
</evidence>
<reference evidence="7" key="1">
    <citation type="submission" date="2017-09" db="EMBL/GenBank/DDBJ databases">
        <title>Depth-based differentiation of microbial function through sediment-hosted aquifers and enrichment of novel symbionts in the deep terrestrial subsurface.</title>
        <authorList>
            <person name="Probst A.J."/>
            <person name="Ladd B."/>
            <person name="Jarett J.K."/>
            <person name="Geller-Mcgrath D.E."/>
            <person name="Sieber C.M.K."/>
            <person name="Emerson J.B."/>
            <person name="Anantharaman K."/>
            <person name="Thomas B.C."/>
            <person name="Malmstrom R."/>
            <person name="Stieglmeier M."/>
            <person name="Klingl A."/>
            <person name="Woyke T."/>
            <person name="Ryan C.M."/>
            <person name="Banfield J.F."/>
        </authorList>
    </citation>
    <scope>NUCLEOTIDE SEQUENCE [LARGE SCALE GENOMIC DNA]</scope>
</reference>
<dbReference type="GO" id="GO:0006412">
    <property type="term" value="P:translation"/>
    <property type="evidence" value="ECO:0007669"/>
    <property type="project" value="UniProtKB-UniRule"/>
</dbReference>
<keyword evidence="4 5" id="KW-0694">RNA-binding</keyword>
<sequence>MPLEKALQMLYHSQVMTYAIIELAGRQFMVKEGDTLEVTRQSELACKTLFYKTETETKVGTPYLEDIVVDLEKIEDKKDAKVVVARYKSKSRYRRKKGHRQPISVIKVKSIGGKK</sequence>
<dbReference type="GO" id="GO:0019843">
    <property type="term" value="F:rRNA binding"/>
    <property type="evidence" value="ECO:0007669"/>
    <property type="project" value="UniProtKB-UniRule"/>
</dbReference>
<dbReference type="EMBL" id="PEYU01000018">
    <property type="protein sequence ID" value="PIS22599.1"/>
    <property type="molecule type" value="Genomic_DNA"/>
</dbReference>
<evidence type="ECO:0000256" key="5">
    <source>
        <dbReference type="RuleBase" id="RU000562"/>
    </source>
</evidence>